<accession>A0A8J3VY34</accession>
<dbReference type="Proteomes" id="UP000610966">
    <property type="component" value="Unassembled WGS sequence"/>
</dbReference>
<comment type="caution">
    <text evidence="2">The sequence shown here is derived from an EMBL/GenBank/DDBJ whole genome shotgun (WGS) entry which is preliminary data.</text>
</comment>
<keyword evidence="3" id="KW-1185">Reference proteome</keyword>
<proteinExistence type="predicted"/>
<feature type="region of interest" description="Disordered" evidence="1">
    <location>
        <begin position="1"/>
        <end position="28"/>
    </location>
</feature>
<protein>
    <submittedName>
        <fullName evidence="2">Uncharacterized protein</fullName>
    </submittedName>
</protein>
<organism evidence="2 3">
    <name type="scientific">Sphaerimonospora thailandensis</name>
    <dbReference type="NCBI Taxonomy" id="795644"/>
    <lineage>
        <taxon>Bacteria</taxon>
        <taxon>Bacillati</taxon>
        <taxon>Actinomycetota</taxon>
        <taxon>Actinomycetes</taxon>
        <taxon>Streptosporangiales</taxon>
        <taxon>Streptosporangiaceae</taxon>
        <taxon>Sphaerimonospora</taxon>
    </lineage>
</organism>
<reference evidence="2" key="1">
    <citation type="submission" date="2021-01" db="EMBL/GenBank/DDBJ databases">
        <title>Whole genome shotgun sequence of Sphaerimonospora thailandensis NBRC 107569.</title>
        <authorList>
            <person name="Komaki H."/>
            <person name="Tamura T."/>
        </authorList>
    </citation>
    <scope>NUCLEOTIDE SEQUENCE</scope>
    <source>
        <strain evidence="2">NBRC 107569</strain>
    </source>
</reference>
<name>A0A8J3VY34_9ACTN</name>
<evidence type="ECO:0000313" key="2">
    <source>
        <dbReference type="EMBL" id="GIH68555.1"/>
    </source>
</evidence>
<evidence type="ECO:0000313" key="3">
    <source>
        <dbReference type="Proteomes" id="UP000610966"/>
    </source>
</evidence>
<gene>
    <name evidence="2" type="ORF">Mth01_08080</name>
</gene>
<sequence>MPVDGGLLREPVGQPGPDDLAGPDADRLPGQAVAVHPGPDHGTAEVGAAFPGDQVELAHLAGPARRLRGADLGARRPYKGAAPGPGIR</sequence>
<evidence type="ECO:0000256" key="1">
    <source>
        <dbReference type="SAM" id="MobiDB-lite"/>
    </source>
</evidence>
<dbReference type="AlphaFoldDB" id="A0A8J3VY34"/>
<dbReference type="EMBL" id="BOOG01000008">
    <property type="protein sequence ID" value="GIH68555.1"/>
    <property type="molecule type" value="Genomic_DNA"/>
</dbReference>